<dbReference type="Proteomes" id="UP001242368">
    <property type="component" value="Unassembled WGS sequence"/>
</dbReference>
<feature type="chain" id="PRO_5047492622" evidence="13">
    <location>
        <begin position="26"/>
        <end position="287"/>
    </location>
</feature>
<dbReference type="InterPro" id="IPR002816">
    <property type="entry name" value="TraB/PrgY/GumN_fam"/>
</dbReference>
<accession>A0ABT8CSY5</accession>
<keyword evidence="5" id="KW-0812">Transmembrane</keyword>
<evidence type="ECO:0000256" key="2">
    <source>
        <dbReference type="ARBA" id="ARBA00001941"/>
    </source>
</evidence>
<evidence type="ECO:0000256" key="5">
    <source>
        <dbReference type="ARBA" id="ARBA00022692"/>
    </source>
</evidence>
<reference evidence="15" key="1">
    <citation type="journal article" date="2019" name="Int. J. Syst. Evol. Microbiol.">
        <title>The Global Catalogue of Microorganisms (GCM) 10K type strain sequencing project: providing services to taxonomists for standard genome sequencing and annotation.</title>
        <authorList>
            <consortium name="The Broad Institute Genomics Platform"/>
            <consortium name="The Broad Institute Genome Sequencing Center for Infectious Disease"/>
            <person name="Wu L."/>
            <person name="Ma J."/>
        </authorList>
    </citation>
    <scope>NUCLEOTIDE SEQUENCE [LARGE SCALE GENOMIC DNA]</scope>
    <source>
        <strain evidence="15">CECT 7184</strain>
    </source>
</reference>
<evidence type="ECO:0000256" key="7">
    <source>
        <dbReference type="ARBA" id="ARBA00022729"/>
    </source>
</evidence>
<name>A0ABT8CSY5_9FLAO</name>
<keyword evidence="11" id="KW-0472">Membrane</keyword>
<evidence type="ECO:0000256" key="6">
    <source>
        <dbReference type="ARBA" id="ARBA00022723"/>
    </source>
</evidence>
<dbReference type="EMBL" id="JAUFQU010000001">
    <property type="protein sequence ID" value="MDN3706342.1"/>
    <property type="molecule type" value="Genomic_DNA"/>
</dbReference>
<dbReference type="InterPro" id="IPR040230">
    <property type="entry name" value="TIKI1/2-like"/>
</dbReference>
<evidence type="ECO:0000256" key="3">
    <source>
        <dbReference type="ARBA" id="ARBA00004479"/>
    </source>
</evidence>
<evidence type="ECO:0000256" key="9">
    <source>
        <dbReference type="ARBA" id="ARBA00022989"/>
    </source>
</evidence>
<organism evidence="14 15">
    <name type="scientific">Paenimyroides ceti</name>
    <dbReference type="NCBI Taxonomy" id="395087"/>
    <lineage>
        <taxon>Bacteria</taxon>
        <taxon>Pseudomonadati</taxon>
        <taxon>Bacteroidota</taxon>
        <taxon>Flavobacteriia</taxon>
        <taxon>Flavobacteriales</taxon>
        <taxon>Flavobacteriaceae</taxon>
        <taxon>Paenimyroides</taxon>
    </lineage>
</organism>
<dbReference type="CDD" id="cd14789">
    <property type="entry name" value="Tiki"/>
    <property type="match status" value="1"/>
</dbReference>
<evidence type="ECO:0000256" key="11">
    <source>
        <dbReference type="ARBA" id="ARBA00023136"/>
    </source>
</evidence>
<dbReference type="PANTHER" id="PTHR31120">
    <property type="entry name" value="METALLOPROTEASE TIKI"/>
    <property type="match status" value="1"/>
</dbReference>
<evidence type="ECO:0000256" key="10">
    <source>
        <dbReference type="ARBA" id="ARBA00023049"/>
    </source>
</evidence>
<comment type="subcellular location">
    <subcellularLocation>
        <location evidence="3">Membrane</location>
        <topology evidence="3">Single-pass type I membrane protein</topology>
    </subcellularLocation>
</comment>
<keyword evidence="6" id="KW-0479">Metal-binding</keyword>
<feature type="signal peptide" evidence="13">
    <location>
        <begin position="1"/>
        <end position="25"/>
    </location>
</feature>
<keyword evidence="10" id="KW-0482">Metalloprotease</keyword>
<evidence type="ECO:0000256" key="4">
    <source>
        <dbReference type="ARBA" id="ARBA00022670"/>
    </source>
</evidence>
<keyword evidence="7 13" id="KW-0732">Signal</keyword>
<evidence type="ECO:0000256" key="13">
    <source>
        <dbReference type="SAM" id="SignalP"/>
    </source>
</evidence>
<proteinExistence type="predicted"/>
<keyword evidence="12" id="KW-0325">Glycoprotein</keyword>
<comment type="cofactor">
    <cofactor evidence="1">
        <name>Mn(2+)</name>
        <dbReference type="ChEBI" id="CHEBI:29035"/>
    </cofactor>
</comment>
<dbReference type="Pfam" id="PF01963">
    <property type="entry name" value="TraB_PrgY_gumN"/>
    <property type="match status" value="1"/>
</dbReference>
<evidence type="ECO:0000313" key="15">
    <source>
        <dbReference type="Proteomes" id="UP001242368"/>
    </source>
</evidence>
<sequence>MTLIKKASFGILLFLVQLLSYNAKAQEGQNSLLWKISGNGLEQPSYLFGTIHMICKSDYFMLPQVQKALKESKAFYGELNFADIQEMKKMQEMIKSETPLSQRISSDQYQIAAKLLKSNLNIDIEEFENMSDLGILSTITYKSFPCKDIKMYEIELLQMAAGKKTGGLETVAEQAEIMSSMAGIDTIIQMLQDLNDKDQNLTAKMVEVYKKQDIQEMIKIMNETSYMDTDNYDLLLSNRNHRWIEKMPAIMKKQSTFFAVGAGHLAGETGVLNLLKLQGYTIEPVTK</sequence>
<protein>
    <submittedName>
        <fullName evidence="14">TraB/GumN family protein</fullName>
    </submittedName>
</protein>
<keyword evidence="15" id="KW-1185">Reference proteome</keyword>
<evidence type="ECO:0000256" key="12">
    <source>
        <dbReference type="ARBA" id="ARBA00023180"/>
    </source>
</evidence>
<comment type="cofactor">
    <cofactor evidence="2">
        <name>Co(2+)</name>
        <dbReference type="ChEBI" id="CHEBI:48828"/>
    </cofactor>
</comment>
<gene>
    <name evidence="14" type="ORF">QW060_04290</name>
</gene>
<keyword evidence="8" id="KW-0378">Hydrolase</keyword>
<dbReference type="PANTHER" id="PTHR31120:SF6">
    <property type="entry name" value="METALLOPROTEASE TIKI HOMOLOG"/>
    <property type="match status" value="1"/>
</dbReference>
<evidence type="ECO:0000313" key="14">
    <source>
        <dbReference type="EMBL" id="MDN3706342.1"/>
    </source>
</evidence>
<comment type="caution">
    <text evidence="14">The sequence shown here is derived from an EMBL/GenBank/DDBJ whole genome shotgun (WGS) entry which is preliminary data.</text>
</comment>
<keyword evidence="4" id="KW-0645">Protease</keyword>
<evidence type="ECO:0000256" key="8">
    <source>
        <dbReference type="ARBA" id="ARBA00022801"/>
    </source>
</evidence>
<dbReference type="RefSeq" id="WP_290362418.1">
    <property type="nucleotide sequence ID" value="NZ_JAUFQU010000001.1"/>
</dbReference>
<evidence type="ECO:0000256" key="1">
    <source>
        <dbReference type="ARBA" id="ARBA00001936"/>
    </source>
</evidence>
<keyword evidence="9" id="KW-1133">Transmembrane helix</keyword>